<proteinExistence type="predicted"/>
<name>A0A0F9KUI8_9ZZZZ</name>
<protein>
    <submittedName>
        <fullName evidence="1">Uncharacterized protein</fullName>
    </submittedName>
</protein>
<dbReference type="AlphaFoldDB" id="A0A0F9KUI8"/>
<comment type="caution">
    <text evidence="1">The sequence shown here is derived from an EMBL/GenBank/DDBJ whole genome shotgun (WGS) entry which is preliminary data.</text>
</comment>
<evidence type="ECO:0000313" key="1">
    <source>
        <dbReference type="EMBL" id="KKM85989.1"/>
    </source>
</evidence>
<feature type="non-terminal residue" evidence="1">
    <location>
        <position position="777"/>
    </location>
</feature>
<accession>A0A0F9KUI8</accession>
<dbReference type="EMBL" id="LAZR01007325">
    <property type="protein sequence ID" value="KKM85989.1"/>
    <property type="molecule type" value="Genomic_DNA"/>
</dbReference>
<sequence length="777" mass="83049">MPPRTVPRNPALDAIFQDITNRAAEARQQEEAQRGGGVFGGITGLVSTGLAKGASGVGFAIGTSLRVLDLPRQWVSKPLLGAVTATIEGKWGEVGSYNDLRTVWDEANVPGPLKFAAELGTDPLIFFGGFGFFKGTGVRLASQLLHNQGIIKGSLSGAKFTRAAWKLANDPGVLSLEKALVAGEKISTATSLRATLSMQKAGLVGEGTNAVRQAAAALRNADPRTIRSLMPGIIARKVGPLSRVLGPTEAAWEALWNVPISVVKPFVLRAAGPISKSAGVGINAFGRTQLARKTASFLGSRSQFAADVGAFMDAGRPLVGKGSIFTTPTAESVKRMAYDSWGAASKDLERVAALTGLAEHDVMILLKNEDEQIIRAFKSAAPGLEKTETMETLELGMGVMEPEDFQRLLIRGAETGEAGFNNMMRANVERGLADSLGVIAAPEIEQPILMRGMASILNAMRPTILARPDFALVETPDNFLRAGNIHALTGEDFDFLLGHGLPEQLSAGKIGVGESFVDALIPTRVFRERKVAGKVAGAIFDPLDPADAAFLQREIDELPSEIAKDIGAFIAAPNARLEALEQMPLVPAAFKRFVKGYQRRMASVDGRAATNAIWEASSDHFTKNLLSAPPQTVGRETAALQGFFQRLEDAGINPNAMQKMRRIGQRIMAGEKGSLEQAAKELSLDSLTMADAFSNKAFQRLPRTSQTAIITETKAGVDSGVPAAFAFRDAVRNNGALTYRTAGENVTRHYNLVKSAKQNYNDIFTELGIDRAEQTKA</sequence>
<gene>
    <name evidence="1" type="ORF">LCGC14_1283560</name>
</gene>
<organism evidence="1">
    <name type="scientific">marine sediment metagenome</name>
    <dbReference type="NCBI Taxonomy" id="412755"/>
    <lineage>
        <taxon>unclassified sequences</taxon>
        <taxon>metagenomes</taxon>
        <taxon>ecological metagenomes</taxon>
    </lineage>
</organism>
<reference evidence="1" key="1">
    <citation type="journal article" date="2015" name="Nature">
        <title>Complex archaea that bridge the gap between prokaryotes and eukaryotes.</title>
        <authorList>
            <person name="Spang A."/>
            <person name="Saw J.H."/>
            <person name="Jorgensen S.L."/>
            <person name="Zaremba-Niedzwiedzka K."/>
            <person name="Martijn J."/>
            <person name="Lind A.E."/>
            <person name="van Eijk R."/>
            <person name="Schleper C."/>
            <person name="Guy L."/>
            <person name="Ettema T.J."/>
        </authorList>
    </citation>
    <scope>NUCLEOTIDE SEQUENCE</scope>
</reference>